<feature type="transmembrane region" description="Helical" evidence="10">
    <location>
        <begin position="34"/>
        <end position="51"/>
    </location>
</feature>
<comment type="subcellular location">
    <subcellularLocation>
        <location evidence="1">Membrane</location>
        <topology evidence="1">Multi-pass membrane protein</topology>
    </subcellularLocation>
</comment>
<feature type="transmembrane region" description="Helical" evidence="10">
    <location>
        <begin position="97"/>
        <end position="119"/>
    </location>
</feature>
<keyword evidence="6" id="KW-0915">Sodium</keyword>
<evidence type="ECO:0000259" key="11">
    <source>
        <dbReference type="Pfam" id="PF00999"/>
    </source>
</evidence>
<dbReference type="InterPro" id="IPR006153">
    <property type="entry name" value="Cation/H_exchanger_TM"/>
</dbReference>
<dbReference type="STRING" id="321339.SAMN05444340_10916"/>
<dbReference type="GO" id="GO:0006814">
    <property type="term" value="P:sodium ion transport"/>
    <property type="evidence" value="ECO:0007669"/>
    <property type="project" value="UniProtKB-KW"/>
</dbReference>
<proteinExistence type="predicted"/>
<dbReference type="Pfam" id="PF00999">
    <property type="entry name" value="Na_H_Exchanger"/>
    <property type="match status" value="1"/>
</dbReference>
<dbReference type="GO" id="GO:1902600">
    <property type="term" value="P:proton transmembrane transport"/>
    <property type="evidence" value="ECO:0007669"/>
    <property type="project" value="InterPro"/>
</dbReference>
<gene>
    <name evidence="12" type="ORF">SAMN05444340_10916</name>
</gene>
<name>A0A1H3K9X9_9RHOB</name>
<keyword evidence="9" id="KW-0739">Sodium transport</keyword>
<evidence type="ECO:0000256" key="1">
    <source>
        <dbReference type="ARBA" id="ARBA00004141"/>
    </source>
</evidence>
<evidence type="ECO:0000256" key="9">
    <source>
        <dbReference type="ARBA" id="ARBA00023201"/>
    </source>
</evidence>
<keyword evidence="3" id="KW-0050">Antiport</keyword>
<dbReference type="RefSeq" id="WP_089883632.1">
    <property type="nucleotide sequence ID" value="NZ_FNPF01000009.1"/>
</dbReference>
<evidence type="ECO:0000313" key="13">
    <source>
        <dbReference type="Proteomes" id="UP000199286"/>
    </source>
</evidence>
<feature type="domain" description="Cation/H+ exchanger transmembrane" evidence="11">
    <location>
        <begin position="21"/>
        <end position="136"/>
    </location>
</feature>
<reference evidence="12 13" key="1">
    <citation type="submission" date="2016-10" db="EMBL/GenBank/DDBJ databases">
        <authorList>
            <person name="de Groot N.N."/>
        </authorList>
    </citation>
    <scope>NUCLEOTIDE SEQUENCE [LARGE SCALE GENOMIC DNA]</scope>
    <source>
        <strain evidence="12 13">DSM 26880</strain>
    </source>
</reference>
<evidence type="ECO:0000256" key="7">
    <source>
        <dbReference type="ARBA" id="ARBA00023065"/>
    </source>
</evidence>
<dbReference type="InterPro" id="IPR038770">
    <property type="entry name" value="Na+/solute_symporter_sf"/>
</dbReference>
<keyword evidence="8 10" id="KW-0472">Membrane</keyword>
<feature type="transmembrane region" description="Helical" evidence="10">
    <location>
        <begin position="7"/>
        <end position="28"/>
    </location>
</feature>
<keyword evidence="5 10" id="KW-1133">Transmembrane helix</keyword>
<evidence type="ECO:0000313" key="12">
    <source>
        <dbReference type="EMBL" id="SDY48960.1"/>
    </source>
</evidence>
<evidence type="ECO:0000256" key="4">
    <source>
        <dbReference type="ARBA" id="ARBA00022692"/>
    </source>
</evidence>
<evidence type="ECO:0000256" key="2">
    <source>
        <dbReference type="ARBA" id="ARBA00022448"/>
    </source>
</evidence>
<evidence type="ECO:0000256" key="3">
    <source>
        <dbReference type="ARBA" id="ARBA00022449"/>
    </source>
</evidence>
<dbReference type="EMBL" id="FNPF01000009">
    <property type="protein sequence ID" value="SDY48960.1"/>
    <property type="molecule type" value="Genomic_DNA"/>
</dbReference>
<keyword evidence="2" id="KW-0813">Transport</keyword>
<dbReference type="PANTHER" id="PTHR43562:SF3">
    <property type="entry name" value="SODIUM ION_PROTON EXCHANGER (EUROFUNG)"/>
    <property type="match status" value="1"/>
</dbReference>
<dbReference type="GO" id="GO:0016020">
    <property type="term" value="C:membrane"/>
    <property type="evidence" value="ECO:0007669"/>
    <property type="project" value="UniProtKB-SubCell"/>
</dbReference>
<organism evidence="12 13">
    <name type="scientific">Citreimonas salinaria</name>
    <dbReference type="NCBI Taxonomy" id="321339"/>
    <lineage>
        <taxon>Bacteria</taxon>
        <taxon>Pseudomonadati</taxon>
        <taxon>Pseudomonadota</taxon>
        <taxon>Alphaproteobacteria</taxon>
        <taxon>Rhodobacterales</taxon>
        <taxon>Roseobacteraceae</taxon>
        <taxon>Citreimonas</taxon>
    </lineage>
</organism>
<dbReference type="Proteomes" id="UP000199286">
    <property type="component" value="Unassembled WGS sequence"/>
</dbReference>
<dbReference type="Gene3D" id="1.20.1530.20">
    <property type="match status" value="1"/>
</dbReference>
<dbReference type="OrthoDB" id="9781411at2"/>
<accession>A0A1H3K9X9</accession>
<evidence type="ECO:0000256" key="5">
    <source>
        <dbReference type="ARBA" id="ARBA00022989"/>
    </source>
</evidence>
<dbReference type="GO" id="GO:0015297">
    <property type="term" value="F:antiporter activity"/>
    <property type="evidence" value="ECO:0007669"/>
    <property type="project" value="UniProtKB-KW"/>
</dbReference>
<evidence type="ECO:0000256" key="6">
    <source>
        <dbReference type="ARBA" id="ARBA00023053"/>
    </source>
</evidence>
<feature type="transmembrane region" description="Helical" evidence="10">
    <location>
        <begin position="63"/>
        <end position="82"/>
    </location>
</feature>
<evidence type="ECO:0000256" key="8">
    <source>
        <dbReference type="ARBA" id="ARBA00023136"/>
    </source>
</evidence>
<keyword evidence="7" id="KW-0406">Ion transport</keyword>
<evidence type="ECO:0000256" key="10">
    <source>
        <dbReference type="SAM" id="Phobius"/>
    </source>
</evidence>
<protein>
    <submittedName>
        <fullName evidence="12">Sodium/hydrogen exchanger family protein</fullName>
    </submittedName>
</protein>
<sequence length="157" mass="17134">MTEPIQSVSFLILLIGAIAAAAVVIKALLDRTGAPALVGFIGFGFLLRLADDRWNMLSDQGDFAFEVLAELGIIVLLFRVGLESDLQRLRRQLRSASVIWVGNVALSGGLGYLVMFWLLRYRQIPSLVAAVALRPASASRWEYGASTTPSIRRKVSS</sequence>
<dbReference type="AlphaFoldDB" id="A0A1H3K9X9"/>
<keyword evidence="13" id="KW-1185">Reference proteome</keyword>
<dbReference type="PANTHER" id="PTHR43562">
    <property type="entry name" value="NAPA-TYPE SODIUM/HYDROGEN ANTIPORTER"/>
    <property type="match status" value="1"/>
</dbReference>
<keyword evidence="4 10" id="KW-0812">Transmembrane</keyword>